<organism evidence="2 3">
    <name type="scientific">Clostridium oryzae</name>
    <dbReference type="NCBI Taxonomy" id="1450648"/>
    <lineage>
        <taxon>Bacteria</taxon>
        <taxon>Bacillati</taxon>
        <taxon>Bacillota</taxon>
        <taxon>Clostridia</taxon>
        <taxon>Eubacteriales</taxon>
        <taxon>Clostridiaceae</taxon>
        <taxon>Clostridium</taxon>
    </lineage>
</organism>
<accession>A0A1V4IIR4</accession>
<comment type="caution">
    <text evidence="2">The sequence shown here is derived from an EMBL/GenBank/DDBJ whole genome shotgun (WGS) entry which is preliminary data.</text>
</comment>
<sequence>MTDEEIDLERKVKKDSNKLNKHQDEIDKQIDTMLAFGSLNLGLNNLNDDDYSDKRIKEDLKK</sequence>
<feature type="region of interest" description="Disordered" evidence="1">
    <location>
        <begin position="1"/>
        <end position="23"/>
    </location>
</feature>
<evidence type="ECO:0000313" key="2">
    <source>
        <dbReference type="EMBL" id="OPJ59595.1"/>
    </source>
</evidence>
<evidence type="ECO:0000256" key="1">
    <source>
        <dbReference type="SAM" id="MobiDB-lite"/>
    </source>
</evidence>
<evidence type="ECO:0000313" key="3">
    <source>
        <dbReference type="Proteomes" id="UP000190080"/>
    </source>
</evidence>
<name>A0A1V4IIR4_9CLOT</name>
<gene>
    <name evidence="2" type="ORF">CLORY_32430</name>
</gene>
<keyword evidence="3" id="KW-1185">Reference proteome</keyword>
<proteinExistence type="predicted"/>
<dbReference type="EMBL" id="MZGV01000042">
    <property type="protein sequence ID" value="OPJ59595.1"/>
    <property type="molecule type" value="Genomic_DNA"/>
</dbReference>
<protein>
    <submittedName>
        <fullName evidence="2">Uncharacterized protein</fullName>
    </submittedName>
</protein>
<feature type="compositionally biased region" description="Basic and acidic residues" evidence="1">
    <location>
        <begin position="8"/>
        <end position="23"/>
    </location>
</feature>
<reference evidence="2 3" key="1">
    <citation type="submission" date="2017-03" db="EMBL/GenBank/DDBJ databases">
        <title>Genome sequence of Clostridium oryzae DSM 28571.</title>
        <authorList>
            <person name="Poehlein A."/>
            <person name="Daniel R."/>
        </authorList>
    </citation>
    <scope>NUCLEOTIDE SEQUENCE [LARGE SCALE GENOMIC DNA]</scope>
    <source>
        <strain evidence="2 3">DSM 28571</strain>
    </source>
</reference>
<dbReference type="Proteomes" id="UP000190080">
    <property type="component" value="Unassembled WGS sequence"/>
</dbReference>
<dbReference type="AlphaFoldDB" id="A0A1V4IIR4"/>